<keyword evidence="2" id="KW-1185">Reference proteome</keyword>
<name>A0ABU4G5I5_9BACL</name>
<dbReference type="RefSeq" id="WP_317942060.1">
    <property type="nucleotide sequence ID" value="NZ_JAUBDI010000002.1"/>
</dbReference>
<gene>
    <name evidence="1" type="ORF">QT711_03145</name>
</gene>
<evidence type="ECO:0000313" key="2">
    <source>
        <dbReference type="Proteomes" id="UP001282284"/>
    </source>
</evidence>
<protein>
    <submittedName>
        <fullName evidence="1">Uncharacterized protein</fullName>
    </submittedName>
</protein>
<reference evidence="1 2" key="1">
    <citation type="submission" date="2023-06" db="EMBL/GenBank/DDBJ databases">
        <title>Sporosarcina sp. nov., isolated from Korean traditional fermented seafood 'Jeotgal'.</title>
        <authorList>
            <person name="Yang A.I."/>
            <person name="Shin N.-R."/>
        </authorList>
    </citation>
    <scope>NUCLEOTIDE SEQUENCE [LARGE SCALE GENOMIC DNA]</scope>
    <source>
        <strain evidence="1 2">KCTC13119</strain>
    </source>
</reference>
<proteinExistence type="predicted"/>
<sequence>MADKKFDVRRHYHSVDWKDRLLTGNRIYLVEVGVDMLPHDITDCFTRKELFDVNTIIINNKEEAYPYVDSYTILDRVVDSNNNLILFAQGEYYRL</sequence>
<accession>A0ABU4G5I5</accession>
<comment type="caution">
    <text evidence="1">The sequence shown here is derived from an EMBL/GenBank/DDBJ whole genome shotgun (WGS) entry which is preliminary data.</text>
</comment>
<evidence type="ECO:0000313" key="1">
    <source>
        <dbReference type="EMBL" id="MDW0112166.1"/>
    </source>
</evidence>
<dbReference type="EMBL" id="JAUBDI010000002">
    <property type="protein sequence ID" value="MDW0112166.1"/>
    <property type="molecule type" value="Genomic_DNA"/>
</dbReference>
<organism evidence="1 2">
    <name type="scientific">Sporosarcina saromensis</name>
    <dbReference type="NCBI Taxonomy" id="359365"/>
    <lineage>
        <taxon>Bacteria</taxon>
        <taxon>Bacillati</taxon>
        <taxon>Bacillota</taxon>
        <taxon>Bacilli</taxon>
        <taxon>Bacillales</taxon>
        <taxon>Caryophanaceae</taxon>
        <taxon>Sporosarcina</taxon>
    </lineage>
</organism>
<dbReference type="Proteomes" id="UP001282284">
    <property type="component" value="Unassembled WGS sequence"/>
</dbReference>